<dbReference type="Pfam" id="PF13416">
    <property type="entry name" value="SBP_bac_8"/>
    <property type="match status" value="1"/>
</dbReference>
<dbReference type="HOGENOM" id="CLU_705397_0_0_0"/>
<gene>
    <name evidence="6" type="ordered locus">DGo_CA1299</name>
</gene>
<dbReference type="AlphaFoldDB" id="H8GSF3"/>
<feature type="compositionally biased region" description="Gly residues" evidence="4">
    <location>
        <begin position="229"/>
        <end position="239"/>
    </location>
</feature>
<keyword evidence="3 5" id="KW-0732">Signal</keyword>
<feature type="region of interest" description="Disordered" evidence="4">
    <location>
        <begin position="220"/>
        <end position="239"/>
    </location>
</feature>
<dbReference type="KEGG" id="dgo:DGo_CA1299"/>
<dbReference type="SUPFAM" id="SSF53850">
    <property type="entry name" value="Periplasmic binding protein-like II"/>
    <property type="match status" value="1"/>
</dbReference>
<evidence type="ECO:0000256" key="1">
    <source>
        <dbReference type="ARBA" id="ARBA00008520"/>
    </source>
</evidence>
<dbReference type="InterPro" id="IPR006059">
    <property type="entry name" value="SBP"/>
</dbReference>
<evidence type="ECO:0000313" key="6">
    <source>
        <dbReference type="EMBL" id="AFD25226.1"/>
    </source>
</evidence>
<evidence type="ECO:0000256" key="2">
    <source>
        <dbReference type="ARBA" id="ARBA00022448"/>
    </source>
</evidence>
<organism evidence="6 7">
    <name type="scientific">Deinococcus gobiensis (strain DSM 21396 / JCM 16679 / CGMCC 1.7299 / I-0)</name>
    <dbReference type="NCBI Taxonomy" id="745776"/>
    <lineage>
        <taxon>Bacteria</taxon>
        <taxon>Thermotogati</taxon>
        <taxon>Deinococcota</taxon>
        <taxon>Deinococci</taxon>
        <taxon>Deinococcales</taxon>
        <taxon>Deinococcaceae</taxon>
        <taxon>Deinococcus</taxon>
    </lineage>
</organism>
<evidence type="ECO:0000256" key="5">
    <source>
        <dbReference type="SAM" id="SignalP"/>
    </source>
</evidence>
<keyword evidence="7" id="KW-1185">Reference proteome</keyword>
<evidence type="ECO:0000256" key="4">
    <source>
        <dbReference type="SAM" id="MobiDB-lite"/>
    </source>
</evidence>
<dbReference type="Proteomes" id="UP000007575">
    <property type="component" value="Chromosome"/>
</dbReference>
<reference evidence="6 7" key="1">
    <citation type="journal article" date="2012" name="PLoS ONE">
        <title>Genome sequence and transcriptome analysis of the radioresistant bacterium Deinococcus gobiensis: insights into the extreme environmental adaptations.</title>
        <authorList>
            <person name="Yuan M."/>
            <person name="Chen M."/>
            <person name="Zhang W."/>
            <person name="Lu W."/>
            <person name="Wang J."/>
            <person name="Yang M."/>
            <person name="Zhao P."/>
            <person name="Tang R."/>
            <person name="Li X."/>
            <person name="Hao Y."/>
            <person name="Zhou Z."/>
            <person name="Zhan Y."/>
            <person name="Yu H."/>
            <person name="Teng C."/>
            <person name="Yan Y."/>
            <person name="Ping S."/>
            <person name="Wang Y."/>
            <person name="Lin M."/>
        </authorList>
    </citation>
    <scope>NUCLEOTIDE SEQUENCE [LARGE SCALE GENOMIC DNA]</scope>
    <source>
        <strain evidence="6 7">I-0</strain>
    </source>
</reference>
<dbReference type="GO" id="GO:1901982">
    <property type="term" value="F:maltose binding"/>
    <property type="evidence" value="ECO:0007669"/>
    <property type="project" value="TreeGrafter"/>
</dbReference>
<dbReference type="GO" id="GO:0015768">
    <property type="term" value="P:maltose transport"/>
    <property type="evidence" value="ECO:0007669"/>
    <property type="project" value="TreeGrafter"/>
</dbReference>
<feature type="signal peptide" evidence="5">
    <location>
        <begin position="1"/>
        <end position="24"/>
    </location>
</feature>
<sequence length="391" mass="41336">MDALMPRLPSLALLTLTLIGTAHAAPLTVWTHYQRADANWLRAQAALYTRRTGQPVQIRTLPLDQLGPQWAAAGAGGPDVVVGVPDEWLLQVRTLAAPLTPAGPQDRAGIQAFTLGGRTLGLPLMAEAMALVYNPRLVSAPPTTWKALTLELARQVKLGRQGLVLDLTDPYTQAGLFRAYGADVFGPQARSAAPATWGLAQPGALKAAERLRQWGPALLRNRQPERRGGGPGLRGGPGGDVLAGPWELPVLQQAGLEVRSVPFPVPEDAPQGWQPFVGRQAVMVSARSVQRKEGAALAGQLSSDAAQVALYRAGGRLPSSPAAWAQLADTPELRGFGQAIRAGAPVPARPEMDAVWDPWQAALGAIQTQPQRSVREILGAAVQTISAALGR</sequence>
<keyword evidence="2" id="KW-0813">Transport</keyword>
<dbReference type="eggNOG" id="COG2182">
    <property type="taxonomic scope" value="Bacteria"/>
</dbReference>
<protein>
    <submittedName>
        <fullName evidence="6">Maltose ABC transporter, periplasmic maltose-binding protein</fullName>
    </submittedName>
</protein>
<dbReference type="GO" id="GO:0042956">
    <property type="term" value="P:maltodextrin transmembrane transport"/>
    <property type="evidence" value="ECO:0007669"/>
    <property type="project" value="TreeGrafter"/>
</dbReference>
<evidence type="ECO:0000256" key="3">
    <source>
        <dbReference type="ARBA" id="ARBA00022729"/>
    </source>
</evidence>
<accession>H8GSF3</accession>
<dbReference type="PATRIC" id="fig|745776.4.peg.1338"/>
<dbReference type="EMBL" id="CP002191">
    <property type="protein sequence ID" value="AFD25226.1"/>
    <property type="molecule type" value="Genomic_DNA"/>
</dbReference>
<dbReference type="PANTHER" id="PTHR30061">
    <property type="entry name" value="MALTOSE-BINDING PERIPLASMIC PROTEIN"/>
    <property type="match status" value="1"/>
</dbReference>
<dbReference type="STRING" id="745776.DGo_CA1299"/>
<dbReference type="GO" id="GO:0055052">
    <property type="term" value="C:ATP-binding cassette (ABC) transporter complex, substrate-binding subunit-containing"/>
    <property type="evidence" value="ECO:0007669"/>
    <property type="project" value="TreeGrafter"/>
</dbReference>
<dbReference type="PANTHER" id="PTHR30061:SF50">
    <property type="entry name" value="MALTOSE_MALTODEXTRIN-BINDING PERIPLASMIC PROTEIN"/>
    <property type="match status" value="1"/>
</dbReference>
<comment type="similarity">
    <text evidence="1">Belongs to the bacterial solute-binding protein 1 family.</text>
</comment>
<proteinExistence type="inferred from homology"/>
<dbReference type="Gene3D" id="3.40.190.10">
    <property type="entry name" value="Periplasmic binding protein-like II"/>
    <property type="match status" value="2"/>
</dbReference>
<evidence type="ECO:0000313" key="7">
    <source>
        <dbReference type="Proteomes" id="UP000007575"/>
    </source>
</evidence>
<feature type="chain" id="PRO_5003611891" evidence="5">
    <location>
        <begin position="25"/>
        <end position="391"/>
    </location>
</feature>
<name>H8GSF3_DEIGI</name>